<dbReference type="Proteomes" id="UP001190926">
    <property type="component" value="Unassembled WGS sequence"/>
</dbReference>
<organism evidence="3 4">
    <name type="scientific">Perilla frutescens var. hirtella</name>
    <name type="common">Perilla citriodora</name>
    <name type="synonym">Perilla setoyensis</name>
    <dbReference type="NCBI Taxonomy" id="608512"/>
    <lineage>
        <taxon>Eukaryota</taxon>
        <taxon>Viridiplantae</taxon>
        <taxon>Streptophyta</taxon>
        <taxon>Embryophyta</taxon>
        <taxon>Tracheophyta</taxon>
        <taxon>Spermatophyta</taxon>
        <taxon>Magnoliopsida</taxon>
        <taxon>eudicotyledons</taxon>
        <taxon>Gunneridae</taxon>
        <taxon>Pentapetalae</taxon>
        <taxon>asterids</taxon>
        <taxon>lamiids</taxon>
        <taxon>Lamiales</taxon>
        <taxon>Lamiaceae</taxon>
        <taxon>Nepetoideae</taxon>
        <taxon>Elsholtzieae</taxon>
        <taxon>Perilla</taxon>
    </lineage>
</organism>
<dbReference type="PANTHER" id="PTHR33227:SF21">
    <property type="entry name" value="F12F1.21 PROTEIN"/>
    <property type="match status" value="1"/>
</dbReference>
<dbReference type="AlphaFoldDB" id="A0AAD4IZW8"/>
<dbReference type="PANTHER" id="PTHR33227">
    <property type="entry name" value="STIGMA-SPECIFIC STIG1-LIKE PROTEIN 3"/>
    <property type="match status" value="1"/>
</dbReference>
<dbReference type="EMBL" id="SDAM02000323">
    <property type="protein sequence ID" value="KAH6824506.1"/>
    <property type="molecule type" value="Genomic_DNA"/>
</dbReference>
<dbReference type="InterPro" id="IPR006969">
    <property type="entry name" value="Stig-like"/>
</dbReference>
<keyword evidence="2" id="KW-0732">Signal</keyword>
<gene>
    <name evidence="3" type="ORF">C2S53_006968</name>
</gene>
<name>A0AAD4IZW8_PERFH</name>
<evidence type="ECO:0000313" key="3">
    <source>
        <dbReference type="EMBL" id="KAH6824506.1"/>
    </source>
</evidence>
<evidence type="ECO:0000256" key="2">
    <source>
        <dbReference type="ARBA" id="ARBA00022729"/>
    </source>
</evidence>
<comment type="similarity">
    <text evidence="1">Belongs to the STIG1 family.</text>
</comment>
<keyword evidence="4" id="KW-1185">Reference proteome</keyword>
<reference evidence="3 4" key="1">
    <citation type="journal article" date="2021" name="Nat. Commun.">
        <title>Incipient diploidization of the medicinal plant Perilla within 10,000 years.</title>
        <authorList>
            <person name="Zhang Y."/>
            <person name="Shen Q."/>
            <person name="Leng L."/>
            <person name="Zhang D."/>
            <person name="Chen S."/>
            <person name="Shi Y."/>
            <person name="Ning Z."/>
            <person name="Chen S."/>
        </authorList>
    </citation>
    <scope>NUCLEOTIDE SEQUENCE [LARGE SCALE GENOMIC DNA]</scope>
    <source>
        <strain evidence="4">cv. PC099</strain>
    </source>
</reference>
<comment type="caution">
    <text evidence="3">The sequence shown here is derived from an EMBL/GenBank/DDBJ whole genome shotgun (WGS) entry which is preliminary data.</text>
</comment>
<proteinExistence type="inferred from homology"/>
<evidence type="ECO:0000256" key="1">
    <source>
        <dbReference type="ARBA" id="ARBA00006010"/>
    </source>
</evidence>
<evidence type="ECO:0000313" key="4">
    <source>
        <dbReference type="Proteomes" id="UP001190926"/>
    </source>
</evidence>
<dbReference type="Pfam" id="PF04885">
    <property type="entry name" value="Stig1"/>
    <property type="match status" value="1"/>
</dbReference>
<accession>A0AAD4IZW8</accession>
<protein>
    <submittedName>
        <fullName evidence="3">Stigma-specific Stig1 family protein</fullName>
    </submittedName>
</protein>
<sequence>MKMKTNRVLAQKPRATTTCDKYPRVCTAKGSVGPDCCNKQCVNVMNDKVNCGMCGKKCKYQEICCKGLCVNPSFDAKNCGNCNKRCKKGSSCLYGMCSYA</sequence>